<feature type="transmembrane region" description="Helical" evidence="10">
    <location>
        <begin position="301"/>
        <end position="323"/>
    </location>
</feature>
<sequence length="457" mass="52394">MSGSELNYIPNRTAVFFSKLNKIWSITGLPNLWLVDKNNNKISRYFHGIITVFIYVLVLIEFGSFFTQHRLTEKQKNDRLIFNFAHPVLLMYFINLTYYKTNIKNLLLMLCITLKKAHNDLDVEMKMIRKGSFYSIFFSLTACGTLILYGFDSLMQVIHTGGSFTTVITAWPDIEDSSLTASVVRVISYVGWWVFTIRVMAMFTLLIMTTVLLSHQYKNLQNYFYRLNDIFQDDTVEVNHEEKELKYLEALKVGLKLHSDTLWCTRQCQEIFSLMYSGQILVNVFVLCVLMLQMMNSERTLVNAVTIVCLGITTLGSSGFIMWNAGDITFEAALIPTAIFSSGWHHCRGATSAKVRKLLITAMIQGQRNTLTTAFKQKIRPETIVGMMLSSKAAWDATSKFMTEVLQDLRRTEKQREGRKQWFRIQDGRAAANAFSHEVMPNGGSTGKQRQKSDRGF</sequence>
<feature type="region of interest" description="Disordered" evidence="11">
    <location>
        <begin position="434"/>
        <end position="457"/>
    </location>
</feature>
<feature type="transmembrane region" description="Helical" evidence="10">
    <location>
        <begin position="274"/>
        <end position="295"/>
    </location>
</feature>
<evidence type="ECO:0000256" key="11">
    <source>
        <dbReference type="SAM" id="MobiDB-lite"/>
    </source>
</evidence>
<evidence type="ECO:0000256" key="3">
    <source>
        <dbReference type="ARBA" id="ARBA00022606"/>
    </source>
</evidence>
<evidence type="ECO:0000313" key="12">
    <source>
        <dbReference type="EMBL" id="CAH2105207.1"/>
    </source>
</evidence>
<keyword evidence="3 10" id="KW-0716">Sensory transduction</keyword>
<keyword evidence="6 10" id="KW-1133">Transmembrane helix</keyword>
<dbReference type="PANTHER" id="PTHR21137">
    <property type="entry name" value="ODORANT RECEPTOR"/>
    <property type="match status" value="1"/>
</dbReference>
<evidence type="ECO:0000256" key="1">
    <source>
        <dbReference type="ARBA" id="ARBA00004651"/>
    </source>
</evidence>
<proteinExistence type="inferred from homology"/>
<dbReference type="EMBL" id="CAKOGL010000028">
    <property type="protein sequence ID" value="CAH2105207.1"/>
    <property type="molecule type" value="Genomic_DNA"/>
</dbReference>
<evidence type="ECO:0000256" key="8">
    <source>
        <dbReference type="ARBA" id="ARBA00023170"/>
    </source>
</evidence>
<accession>A0AAU9V1L3</accession>
<feature type="transmembrane region" description="Helical" evidence="10">
    <location>
        <begin position="45"/>
        <end position="68"/>
    </location>
</feature>
<dbReference type="GO" id="GO:0004984">
    <property type="term" value="F:olfactory receptor activity"/>
    <property type="evidence" value="ECO:0007669"/>
    <property type="project" value="InterPro"/>
</dbReference>
<evidence type="ECO:0000256" key="10">
    <source>
        <dbReference type="RuleBase" id="RU351113"/>
    </source>
</evidence>
<keyword evidence="7 10" id="KW-0472">Membrane</keyword>
<comment type="caution">
    <text evidence="12">The sequence shown here is derived from an EMBL/GenBank/DDBJ whole genome shotgun (WGS) entry which is preliminary data.</text>
</comment>
<evidence type="ECO:0000256" key="7">
    <source>
        <dbReference type="ARBA" id="ARBA00023136"/>
    </source>
</evidence>
<keyword evidence="13" id="KW-1185">Reference proteome</keyword>
<keyword evidence="8 10" id="KW-0675">Receptor</keyword>
<dbReference type="GO" id="GO:0005549">
    <property type="term" value="F:odorant binding"/>
    <property type="evidence" value="ECO:0007669"/>
    <property type="project" value="InterPro"/>
</dbReference>
<dbReference type="GO" id="GO:0007165">
    <property type="term" value="P:signal transduction"/>
    <property type="evidence" value="ECO:0007669"/>
    <property type="project" value="UniProtKB-KW"/>
</dbReference>
<evidence type="ECO:0000313" key="13">
    <source>
        <dbReference type="Proteomes" id="UP001153954"/>
    </source>
</evidence>
<feature type="transmembrane region" description="Helical" evidence="10">
    <location>
        <begin position="192"/>
        <end position="213"/>
    </location>
</feature>
<dbReference type="AlphaFoldDB" id="A0AAU9V1L3"/>
<dbReference type="PANTHER" id="PTHR21137:SF35">
    <property type="entry name" value="ODORANT RECEPTOR 19A-RELATED"/>
    <property type="match status" value="1"/>
</dbReference>
<comment type="caution">
    <text evidence="10">Lacks conserved residue(s) required for the propagation of feature annotation.</text>
</comment>
<dbReference type="Proteomes" id="UP001153954">
    <property type="component" value="Unassembled WGS sequence"/>
</dbReference>
<keyword evidence="4 10" id="KW-0812">Transmembrane</keyword>
<organism evidence="12 13">
    <name type="scientific">Euphydryas editha</name>
    <name type="common">Edith's checkerspot</name>
    <dbReference type="NCBI Taxonomy" id="104508"/>
    <lineage>
        <taxon>Eukaryota</taxon>
        <taxon>Metazoa</taxon>
        <taxon>Ecdysozoa</taxon>
        <taxon>Arthropoda</taxon>
        <taxon>Hexapoda</taxon>
        <taxon>Insecta</taxon>
        <taxon>Pterygota</taxon>
        <taxon>Neoptera</taxon>
        <taxon>Endopterygota</taxon>
        <taxon>Lepidoptera</taxon>
        <taxon>Glossata</taxon>
        <taxon>Ditrysia</taxon>
        <taxon>Papilionoidea</taxon>
        <taxon>Nymphalidae</taxon>
        <taxon>Nymphalinae</taxon>
        <taxon>Euphydryas</taxon>
    </lineage>
</organism>
<comment type="similarity">
    <text evidence="10">Belongs to the insect chemoreceptor superfamily. Heteromeric odorant receptor channel (TC 1.A.69) family.</text>
</comment>
<dbReference type="GO" id="GO:0005886">
    <property type="term" value="C:plasma membrane"/>
    <property type="evidence" value="ECO:0007669"/>
    <property type="project" value="UniProtKB-SubCell"/>
</dbReference>
<keyword evidence="2" id="KW-1003">Cell membrane</keyword>
<dbReference type="Pfam" id="PF02949">
    <property type="entry name" value="7tm_6"/>
    <property type="match status" value="1"/>
</dbReference>
<dbReference type="InterPro" id="IPR004117">
    <property type="entry name" value="7tm6_olfct_rcpt"/>
</dbReference>
<evidence type="ECO:0000256" key="5">
    <source>
        <dbReference type="ARBA" id="ARBA00022725"/>
    </source>
</evidence>
<comment type="subcellular location">
    <subcellularLocation>
        <location evidence="1 10">Cell membrane</location>
        <topology evidence="1 10">Multi-pass membrane protein</topology>
    </subcellularLocation>
</comment>
<keyword evidence="9 10" id="KW-0807">Transducer</keyword>
<name>A0AAU9V1L3_EUPED</name>
<keyword evidence="5 10" id="KW-0552">Olfaction</keyword>
<protein>
    <recommendedName>
        <fullName evidence="10">Odorant receptor</fullName>
    </recommendedName>
</protein>
<evidence type="ECO:0000256" key="4">
    <source>
        <dbReference type="ARBA" id="ARBA00022692"/>
    </source>
</evidence>
<gene>
    <name evidence="12" type="ORF">EEDITHA_LOCUS19498</name>
</gene>
<feature type="transmembrane region" description="Helical" evidence="10">
    <location>
        <begin position="133"/>
        <end position="151"/>
    </location>
</feature>
<feature type="transmembrane region" description="Helical" evidence="10">
    <location>
        <begin position="80"/>
        <end position="99"/>
    </location>
</feature>
<evidence type="ECO:0000256" key="6">
    <source>
        <dbReference type="ARBA" id="ARBA00022989"/>
    </source>
</evidence>
<evidence type="ECO:0000256" key="9">
    <source>
        <dbReference type="ARBA" id="ARBA00023224"/>
    </source>
</evidence>
<evidence type="ECO:0000256" key="2">
    <source>
        <dbReference type="ARBA" id="ARBA00022475"/>
    </source>
</evidence>
<reference evidence="12" key="1">
    <citation type="submission" date="2022-03" db="EMBL/GenBank/DDBJ databases">
        <authorList>
            <person name="Tunstrom K."/>
        </authorList>
    </citation>
    <scope>NUCLEOTIDE SEQUENCE</scope>
</reference>